<proteinExistence type="predicted"/>
<dbReference type="EMBL" id="CM056741">
    <property type="protein sequence ID" value="KAJ8685521.1"/>
    <property type="molecule type" value="Genomic_DNA"/>
</dbReference>
<evidence type="ECO:0000313" key="2">
    <source>
        <dbReference type="Proteomes" id="UP001239111"/>
    </source>
</evidence>
<keyword evidence="2" id="KW-1185">Reference proteome</keyword>
<gene>
    <name evidence="1" type="ORF">QAD02_021314</name>
</gene>
<evidence type="ECO:0000313" key="1">
    <source>
        <dbReference type="EMBL" id="KAJ8685521.1"/>
    </source>
</evidence>
<accession>A0ACC2PPT9</accession>
<protein>
    <submittedName>
        <fullName evidence="1">Uncharacterized protein</fullName>
    </submittedName>
</protein>
<reference evidence="1" key="1">
    <citation type="submission" date="2023-04" db="EMBL/GenBank/DDBJ databases">
        <title>A chromosome-level genome assembly of the parasitoid wasp Eretmocerus hayati.</title>
        <authorList>
            <person name="Zhong Y."/>
            <person name="Liu S."/>
            <person name="Liu Y."/>
        </authorList>
    </citation>
    <scope>NUCLEOTIDE SEQUENCE</scope>
    <source>
        <strain evidence="1">ZJU_SS_LIU_2023</strain>
    </source>
</reference>
<sequence length="306" mass="34534">MLKTMIHKEEGIDINTYPNLKRFFKEKSTGFISKKAKTFTDDEIKKFLTEAPDHDELDAKVALILGITGALRREEQKNIRLRDIKFEETHLAITIPKTKTKIVRTFTVNSPLKEVIEKYIKTRPSNQTHEELFLQYRSGKCTTRVMGINKIGQMPKRIATWLGLENPEEYTGHSFRRTSATLLANAGASMTTMKRHGGWNSSTTAEGYIADSIANKRKICNQITSSIVDEDDSDDPSRNRAFKRIRFLDHSNNHPSTSAQTSSTTVVNSTAESLIQPRISSSSHSTVSAHPGVARPFIVIELNWPQ</sequence>
<name>A0ACC2PPT9_9HYME</name>
<dbReference type="Proteomes" id="UP001239111">
    <property type="component" value="Chromosome 1"/>
</dbReference>
<comment type="caution">
    <text evidence="1">The sequence shown here is derived from an EMBL/GenBank/DDBJ whole genome shotgun (WGS) entry which is preliminary data.</text>
</comment>
<organism evidence="1 2">
    <name type="scientific">Eretmocerus hayati</name>
    <dbReference type="NCBI Taxonomy" id="131215"/>
    <lineage>
        <taxon>Eukaryota</taxon>
        <taxon>Metazoa</taxon>
        <taxon>Ecdysozoa</taxon>
        <taxon>Arthropoda</taxon>
        <taxon>Hexapoda</taxon>
        <taxon>Insecta</taxon>
        <taxon>Pterygota</taxon>
        <taxon>Neoptera</taxon>
        <taxon>Endopterygota</taxon>
        <taxon>Hymenoptera</taxon>
        <taxon>Apocrita</taxon>
        <taxon>Proctotrupomorpha</taxon>
        <taxon>Chalcidoidea</taxon>
        <taxon>Aphelinidae</taxon>
        <taxon>Aphelininae</taxon>
        <taxon>Eretmocerus</taxon>
    </lineage>
</organism>